<evidence type="ECO:0000259" key="1">
    <source>
        <dbReference type="PROSITE" id="PS51340"/>
    </source>
</evidence>
<reference evidence="2 4" key="1">
    <citation type="journal article" date="2011" name="ISME J.">
        <title>Community ecology of hot spring cyanobacterial mats: predominant populations and their functional potential.</title>
        <authorList>
            <person name="Klatt C.G."/>
            <person name="Wood J.M."/>
            <person name="Rusch D.B."/>
            <person name="Bateson M.M."/>
            <person name="Hamamura N."/>
            <person name="Heidelberg J.F."/>
            <person name="Grossman A.R."/>
            <person name="Bhaya D."/>
            <person name="Cohan F.M."/>
            <person name="Kuhl M."/>
            <person name="Bryant D.A."/>
            <person name="Ward D.M."/>
        </authorList>
    </citation>
    <scope>NUCLEOTIDE SEQUENCE [LARGE SCALE GENOMIC DNA]</scope>
    <source>
        <strain evidence="2">OS</strain>
    </source>
</reference>
<dbReference type="Pfam" id="PF03473">
    <property type="entry name" value="MOSC"/>
    <property type="match status" value="1"/>
</dbReference>
<feature type="domain" description="MOSC" evidence="1">
    <location>
        <begin position="88"/>
        <end position="258"/>
    </location>
</feature>
<dbReference type="GO" id="GO:0003824">
    <property type="term" value="F:catalytic activity"/>
    <property type="evidence" value="ECO:0007669"/>
    <property type="project" value="InterPro"/>
</dbReference>
<dbReference type="GO" id="GO:0030151">
    <property type="term" value="F:molybdenum ion binding"/>
    <property type="evidence" value="ECO:0007669"/>
    <property type="project" value="InterPro"/>
</dbReference>
<dbReference type="Pfam" id="PF03476">
    <property type="entry name" value="MOSC_N"/>
    <property type="match status" value="1"/>
</dbReference>
<reference evidence="2" key="2">
    <citation type="submission" date="2017-08" db="EMBL/GenBank/DDBJ databases">
        <authorList>
            <person name="de Groot N.N."/>
        </authorList>
    </citation>
    <scope>NUCLEOTIDE SEQUENCE</scope>
    <source>
        <strain evidence="2">OS</strain>
    </source>
</reference>
<accession>A0A395M033</accession>
<dbReference type="SUPFAM" id="SSF141673">
    <property type="entry name" value="MOSC N-terminal domain-like"/>
    <property type="match status" value="1"/>
</dbReference>
<dbReference type="InterPro" id="IPR005302">
    <property type="entry name" value="MoCF_Sase_C"/>
</dbReference>
<evidence type="ECO:0000313" key="4">
    <source>
        <dbReference type="Proteomes" id="UP000266389"/>
    </source>
</evidence>
<protein>
    <submittedName>
        <fullName evidence="2">MOSC domain-containing protein</fullName>
    </submittedName>
</protein>
<sequence length="259" mass="29545">MPILERIFIYPIKSLDGLELSSATVVYGGALQYDREFALVDAEHRFVNAKRFPAIHHIRATFELEHEVVTLSAPRVGTHRFHLRHEPARLQEYFSDYFGFRVFLAHNAQHGFPDDQDAPGATVVAHASLQQVAQWFADLSTEEVMRRFRVNLILGEADAFWEDRLYGADEESVQFQIGSAIYEGVKPCARCVVPTRNSLSGDVYRSFQKIFSERRRQTLPMWAEPSRFSHFYRLGVNTRAAASEVGKVLRLGDAVKILS</sequence>
<evidence type="ECO:0000313" key="3">
    <source>
        <dbReference type="EMBL" id="RFM25436.1"/>
    </source>
</evidence>
<dbReference type="EMBL" id="PHFL01000049">
    <property type="protein sequence ID" value="RFM24072.1"/>
    <property type="molecule type" value="Genomic_DNA"/>
</dbReference>
<dbReference type="GO" id="GO:0030170">
    <property type="term" value="F:pyridoxal phosphate binding"/>
    <property type="evidence" value="ECO:0007669"/>
    <property type="project" value="InterPro"/>
</dbReference>
<dbReference type="AlphaFoldDB" id="A0A395M033"/>
<proteinExistence type="predicted"/>
<dbReference type="PROSITE" id="PS51340">
    <property type="entry name" value="MOSC"/>
    <property type="match status" value="1"/>
</dbReference>
<dbReference type="Proteomes" id="UP000266389">
    <property type="component" value="Unassembled WGS sequence"/>
</dbReference>
<name>A0A395M033_9BACT</name>
<comment type="caution">
    <text evidence="2">The sequence shown here is derived from an EMBL/GenBank/DDBJ whole genome shotgun (WGS) entry which is preliminary data.</text>
</comment>
<evidence type="ECO:0000313" key="2">
    <source>
        <dbReference type="EMBL" id="RFM24072.1"/>
    </source>
</evidence>
<gene>
    <name evidence="3" type="ORF">D0433_00660</name>
    <name evidence="2" type="ORF">D0433_08215</name>
</gene>
<dbReference type="EMBL" id="PHFL01000002">
    <property type="protein sequence ID" value="RFM25436.1"/>
    <property type="molecule type" value="Genomic_DNA"/>
</dbReference>
<organism evidence="2 4">
    <name type="scientific">Candidatus Thermochlorobacter aerophilus</name>
    <dbReference type="NCBI Taxonomy" id="1868324"/>
    <lineage>
        <taxon>Bacteria</taxon>
        <taxon>Pseudomonadati</taxon>
        <taxon>Chlorobiota</taxon>
        <taxon>Chlorobiia</taxon>
        <taxon>Chlorobiales</taxon>
        <taxon>Candidatus Thermochlorobacteriaceae</taxon>
        <taxon>Candidatus Thermochlorobacter</taxon>
    </lineage>
</organism>
<dbReference type="InterPro" id="IPR005303">
    <property type="entry name" value="MOCOS_middle"/>
</dbReference>